<accession>A0A402B5X2</accession>
<sequence length="78" mass="9072">MLNQDQDDKQSRNLLAQKLPTKYGVILIIVCILLYFGIAIGTGKTQAQVFNDLLHMLLYLPVFIVVALFYHYFLRKRI</sequence>
<organism evidence="2 3">
    <name type="scientific">Dictyobacter alpinus</name>
    <dbReference type="NCBI Taxonomy" id="2014873"/>
    <lineage>
        <taxon>Bacteria</taxon>
        <taxon>Bacillati</taxon>
        <taxon>Chloroflexota</taxon>
        <taxon>Ktedonobacteria</taxon>
        <taxon>Ktedonobacterales</taxon>
        <taxon>Dictyobacteraceae</taxon>
        <taxon>Dictyobacter</taxon>
    </lineage>
</organism>
<proteinExistence type="predicted"/>
<reference evidence="3" key="1">
    <citation type="submission" date="2018-12" db="EMBL/GenBank/DDBJ databases">
        <title>Tengunoibacter tsumagoiensis gen. nov., sp. nov., Dictyobacter kobayashii sp. nov., D. alpinus sp. nov., and D. joshuensis sp. nov. and description of Dictyobacteraceae fam. nov. within the order Ktedonobacterales isolated from Tengu-no-mugimeshi.</title>
        <authorList>
            <person name="Wang C.M."/>
            <person name="Zheng Y."/>
            <person name="Sakai Y."/>
            <person name="Toyoda A."/>
            <person name="Minakuchi Y."/>
            <person name="Abe K."/>
            <person name="Yokota A."/>
            <person name="Yabe S."/>
        </authorList>
    </citation>
    <scope>NUCLEOTIDE SEQUENCE [LARGE SCALE GENOMIC DNA]</scope>
    <source>
        <strain evidence="3">Uno16</strain>
    </source>
</reference>
<keyword evidence="1" id="KW-0472">Membrane</keyword>
<evidence type="ECO:0000313" key="2">
    <source>
        <dbReference type="EMBL" id="GCE26730.1"/>
    </source>
</evidence>
<evidence type="ECO:0000313" key="3">
    <source>
        <dbReference type="Proteomes" id="UP000287171"/>
    </source>
</evidence>
<evidence type="ECO:0000256" key="1">
    <source>
        <dbReference type="SAM" id="Phobius"/>
    </source>
</evidence>
<comment type="caution">
    <text evidence="2">The sequence shown here is derived from an EMBL/GenBank/DDBJ whole genome shotgun (WGS) entry which is preliminary data.</text>
</comment>
<dbReference type="Proteomes" id="UP000287171">
    <property type="component" value="Unassembled WGS sequence"/>
</dbReference>
<keyword evidence="3" id="KW-1185">Reference proteome</keyword>
<name>A0A402B5X2_9CHLR</name>
<protein>
    <submittedName>
        <fullName evidence="2">Uncharacterized protein</fullName>
    </submittedName>
</protein>
<feature type="transmembrane region" description="Helical" evidence="1">
    <location>
        <begin position="53"/>
        <end position="73"/>
    </location>
</feature>
<keyword evidence="1" id="KW-0812">Transmembrane</keyword>
<feature type="transmembrane region" description="Helical" evidence="1">
    <location>
        <begin position="21"/>
        <end position="41"/>
    </location>
</feature>
<dbReference type="EMBL" id="BIFT01000001">
    <property type="protein sequence ID" value="GCE26730.1"/>
    <property type="molecule type" value="Genomic_DNA"/>
</dbReference>
<gene>
    <name evidence="2" type="ORF">KDA_22140</name>
</gene>
<keyword evidence="1" id="KW-1133">Transmembrane helix</keyword>
<dbReference type="AlphaFoldDB" id="A0A402B5X2"/>